<evidence type="ECO:0000313" key="2">
    <source>
        <dbReference type="Proteomes" id="UP000006683"/>
    </source>
</evidence>
<dbReference type="InterPro" id="IPR016035">
    <property type="entry name" value="Acyl_Trfase/lysoPLipase"/>
</dbReference>
<dbReference type="eggNOG" id="COG1752">
    <property type="taxonomic scope" value="Bacteria"/>
</dbReference>
<sequence length="344" mass="38037">MLQLVVGPEARRQISQSGLQPELFDKVIAASGGPKWIPLAALDRHLLYQFFPAEQPLSLLGTSSGAWRCTTLSNPGSDAAHRRLQHAYIHQRYDRPPMPAEVDAMCEGILSDALGECAPAICDNLYRQLNIIVCRGRHLNDSARRGSQLAGLAFTALTNLARRRSLSMSWQRLVASTGLDTPFVPMDDLPTEAAPLDANNLLPVMLASGSIPLVLSGVTGIPGLPPGRYFDGGVTDYHLDLPALQRGGLTLYPHFYPHAAPGWFDKKLPWRRASTNFDKVAILTPDPTFIARLPRGRLPDRSDFKTLDSDRRIRDWERAAELGEALVDTFQKLVQDPMPYLRSL</sequence>
<dbReference type="STRING" id="550540.Fbal_0474"/>
<evidence type="ECO:0000313" key="1">
    <source>
        <dbReference type="EMBL" id="ADN74688.1"/>
    </source>
</evidence>
<reference evidence="1 2" key="1">
    <citation type="journal article" date="2010" name="Stand. Genomic Sci.">
        <title>Complete genome sequence of Ferrimonas balearica type strain (PAT).</title>
        <authorList>
            <person name="Nolan M."/>
            <person name="Sikorski J."/>
            <person name="Davenport K."/>
            <person name="Lucas S."/>
            <person name="Glavina Del Rio T."/>
            <person name="Tice H."/>
            <person name="Cheng J."/>
            <person name="Goodwin L."/>
            <person name="Pitluck S."/>
            <person name="Liolios K."/>
            <person name="Ivanova N."/>
            <person name="Mavromatis K."/>
            <person name="Ovchinnikova G."/>
            <person name="Pati A."/>
            <person name="Chen A."/>
            <person name="Palaniappan K."/>
            <person name="Land M."/>
            <person name="Hauser L."/>
            <person name="Chang Y."/>
            <person name="Jeffries C."/>
            <person name="Tapia R."/>
            <person name="Brettin T."/>
            <person name="Detter J."/>
            <person name="Han C."/>
            <person name="Yasawong M."/>
            <person name="Rohde M."/>
            <person name="Tindall B."/>
            <person name="Goker M."/>
            <person name="Woyke T."/>
            <person name="Bristow J."/>
            <person name="Eisen J."/>
            <person name="Markowitz V."/>
            <person name="Hugenholtz P."/>
            <person name="Kyrpides N."/>
            <person name="Klenk H."/>
            <person name="Lapidus A."/>
        </authorList>
    </citation>
    <scope>NUCLEOTIDE SEQUENCE [LARGE SCALE GENOMIC DNA]</scope>
    <source>
        <strain evidence="2">DSM 9799 / CCM 4581 / KCTC 23876 / PAT</strain>
    </source>
</reference>
<dbReference type="Proteomes" id="UP000006683">
    <property type="component" value="Chromosome"/>
</dbReference>
<dbReference type="GeneID" id="67180716"/>
<proteinExistence type="predicted"/>
<name>E1SP39_FERBD</name>
<organism evidence="1 2">
    <name type="scientific">Ferrimonas balearica (strain DSM 9799 / CCM 4581 / KCTC 23876 / PAT)</name>
    <dbReference type="NCBI Taxonomy" id="550540"/>
    <lineage>
        <taxon>Bacteria</taxon>
        <taxon>Pseudomonadati</taxon>
        <taxon>Pseudomonadota</taxon>
        <taxon>Gammaproteobacteria</taxon>
        <taxon>Alteromonadales</taxon>
        <taxon>Ferrimonadaceae</taxon>
        <taxon>Ferrimonas</taxon>
    </lineage>
</organism>
<dbReference type="AlphaFoldDB" id="E1SP39"/>
<dbReference type="HOGENOM" id="CLU_813289_0_0_6"/>
<keyword evidence="2" id="KW-1185">Reference proteome</keyword>
<dbReference type="EMBL" id="CP002209">
    <property type="protein sequence ID" value="ADN74688.1"/>
    <property type="molecule type" value="Genomic_DNA"/>
</dbReference>
<dbReference type="SUPFAM" id="SSF52151">
    <property type="entry name" value="FabD/lysophospholipase-like"/>
    <property type="match status" value="1"/>
</dbReference>
<dbReference type="KEGG" id="fbl:Fbal_0474"/>
<accession>E1SP39</accession>
<protein>
    <submittedName>
        <fullName evidence="1">Uncharacterized protein</fullName>
    </submittedName>
</protein>
<gene>
    <name evidence="1" type="ordered locus">Fbal_0474</name>
</gene>
<dbReference type="OrthoDB" id="8586159at2"/>
<dbReference type="RefSeq" id="WP_013343994.1">
    <property type="nucleotide sequence ID" value="NC_014541.1"/>
</dbReference>